<organism evidence="3 5">
    <name type="scientific">Enterococcus gilvus ATCC BAA-350</name>
    <dbReference type="NCBI Taxonomy" id="1158614"/>
    <lineage>
        <taxon>Bacteria</taxon>
        <taxon>Bacillati</taxon>
        <taxon>Bacillota</taxon>
        <taxon>Bacilli</taxon>
        <taxon>Lactobacillales</taxon>
        <taxon>Enterococcaceae</taxon>
        <taxon>Enterococcus</taxon>
    </lineage>
</organism>
<dbReference type="Proteomes" id="UP000014160">
    <property type="component" value="Unassembled WGS sequence"/>
</dbReference>
<name>R2Y859_9ENTE</name>
<feature type="signal peptide" evidence="2">
    <location>
        <begin position="1"/>
        <end position="26"/>
    </location>
</feature>
<evidence type="ECO:0000313" key="4">
    <source>
        <dbReference type="EMBL" id="EOW79596.1"/>
    </source>
</evidence>
<dbReference type="RefSeq" id="WP_010779074.1">
    <property type="nucleotide sequence ID" value="NZ_ASWH01000002.1"/>
</dbReference>
<evidence type="ECO:0000313" key="6">
    <source>
        <dbReference type="Proteomes" id="UP000014160"/>
    </source>
</evidence>
<comment type="caution">
    <text evidence="3">The sequence shown here is derived from an EMBL/GenBank/DDBJ whole genome shotgun (WGS) entry which is preliminary data.</text>
</comment>
<gene>
    <name evidence="4" type="ORF">I592_03736</name>
    <name evidence="3" type="ORF">UKC_00625</name>
</gene>
<dbReference type="Proteomes" id="UP000013750">
    <property type="component" value="Unassembled WGS sequence"/>
</dbReference>
<keyword evidence="2" id="KW-0732">Signal</keyword>
<dbReference type="EMBL" id="ASWH01000002">
    <property type="protein sequence ID" value="EOW79596.1"/>
    <property type="molecule type" value="Genomic_DNA"/>
</dbReference>
<accession>R2Y859</accession>
<feature type="compositionally biased region" description="Basic and acidic residues" evidence="1">
    <location>
        <begin position="80"/>
        <end position="110"/>
    </location>
</feature>
<evidence type="ECO:0000256" key="1">
    <source>
        <dbReference type="SAM" id="MobiDB-lite"/>
    </source>
</evidence>
<dbReference type="eggNOG" id="ENOG5032EM2">
    <property type="taxonomic scope" value="Bacteria"/>
</dbReference>
<dbReference type="HOGENOM" id="CLU_1382226_0_0_9"/>
<keyword evidence="6" id="KW-1185">Reference proteome</keyword>
<evidence type="ECO:0000256" key="2">
    <source>
        <dbReference type="SAM" id="SignalP"/>
    </source>
</evidence>
<dbReference type="EMBL" id="AJDQ01000003">
    <property type="protein sequence ID" value="EOI58552.1"/>
    <property type="molecule type" value="Genomic_DNA"/>
</dbReference>
<dbReference type="PATRIC" id="fig|1158614.3.peg.644"/>
<feature type="region of interest" description="Disordered" evidence="1">
    <location>
        <begin position="44"/>
        <end position="123"/>
    </location>
</feature>
<feature type="chain" id="PRO_5004358292" description="WxL domain-containing protein" evidence="2">
    <location>
        <begin position="27"/>
        <end position="195"/>
    </location>
</feature>
<evidence type="ECO:0008006" key="7">
    <source>
        <dbReference type="Google" id="ProtNLM"/>
    </source>
</evidence>
<sequence length="195" mass="21725">MKKMVTRSMVFALGASIFLFSEHVFGNTVIYDPLDPQNTITPITEQEVSSETSESAKIDGQIELEETETTSAQTTLETKNTSEKEQEETHQENPDHLHVPTPEWKKENRQSTDFPPDDPYLPMKKRHPENQVLILNEAFFSQEQVVTPPNGGDGGSGAPNDFPDIAQSAYLLSGVVLYGEANGKLEARVSDRFAR</sequence>
<reference evidence="3 5" key="1">
    <citation type="submission" date="2013-02" db="EMBL/GenBank/DDBJ databases">
        <title>The Genome Sequence of Enterococcus gilvus ATCC BAA-350.</title>
        <authorList>
            <consortium name="The Broad Institute Genome Sequencing Platform"/>
            <consortium name="The Broad Institute Genome Sequencing Center for Infectious Disease"/>
            <person name="Earl A.M."/>
            <person name="Gilmore M.S."/>
            <person name="Lebreton F."/>
            <person name="Walker B."/>
            <person name="Young S.K."/>
            <person name="Zeng Q."/>
            <person name="Gargeya S."/>
            <person name="Fitzgerald M."/>
            <person name="Haas B."/>
            <person name="Abouelleil A."/>
            <person name="Alvarado L."/>
            <person name="Arachchi H.M."/>
            <person name="Berlin A.M."/>
            <person name="Chapman S.B."/>
            <person name="Dewar J."/>
            <person name="Goldberg J."/>
            <person name="Griggs A."/>
            <person name="Gujja S."/>
            <person name="Hansen M."/>
            <person name="Howarth C."/>
            <person name="Imamovic A."/>
            <person name="Larimer J."/>
            <person name="McCowan C."/>
            <person name="Murphy C."/>
            <person name="Neiman D."/>
            <person name="Pearson M."/>
            <person name="Priest M."/>
            <person name="Roberts A."/>
            <person name="Saif S."/>
            <person name="Shea T."/>
            <person name="Sisk P."/>
            <person name="Sykes S."/>
            <person name="Wortman J."/>
            <person name="Nusbaum C."/>
            <person name="Birren B."/>
        </authorList>
    </citation>
    <scope>NUCLEOTIDE SEQUENCE [LARGE SCALE GENOMIC DNA]</scope>
    <source>
        <strain evidence="3 5">ATCC BAA-350</strain>
    </source>
</reference>
<reference evidence="4 6" key="2">
    <citation type="submission" date="2013-03" db="EMBL/GenBank/DDBJ databases">
        <title>The Genome Sequence of Enterococcus gilvus ATCC BAA-350 (PacBio/Illumina hybrid assembly).</title>
        <authorList>
            <consortium name="The Broad Institute Genomics Platform"/>
            <consortium name="The Broad Institute Genome Sequencing Center for Infectious Disease"/>
            <person name="Earl A."/>
            <person name="Russ C."/>
            <person name="Gilmore M."/>
            <person name="Surin D."/>
            <person name="Walker B."/>
            <person name="Young S."/>
            <person name="Zeng Q."/>
            <person name="Gargeya S."/>
            <person name="Fitzgerald M."/>
            <person name="Haas B."/>
            <person name="Abouelleil A."/>
            <person name="Allen A.W."/>
            <person name="Alvarado L."/>
            <person name="Arachchi H.M."/>
            <person name="Berlin A.M."/>
            <person name="Chapman S.B."/>
            <person name="Gainer-Dewar J."/>
            <person name="Goldberg J."/>
            <person name="Griggs A."/>
            <person name="Gujja S."/>
            <person name="Hansen M."/>
            <person name="Howarth C."/>
            <person name="Imamovic A."/>
            <person name="Ireland A."/>
            <person name="Larimer J."/>
            <person name="McCowan C."/>
            <person name="Murphy C."/>
            <person name="Pearson M."/>
            <person name="Poon T.W."/>
            <person name="Priest M."/>
            <person name="Roberts A."/>
            <person name="Saif S."/>
            <person name="Shea T."/>
            <person name="Sisk P."/>
            <person name="Sykes S."/>
            <person name="Wortman J."/>
            <person name="Nusbaum C."/>
            <person name="Birren B."/>
        </authorList>
    </citation>
    <scope>NUCLEOTIDE SEQUENCE [LARGE SCALE GENOMIC DNA]</scope>
    <source>
        <strain evidence="4 6">ATCC BAA-350</strain>
    </source>
</reference>
<proteinExistence type="predicted"/>
<dbReference type="AlphaFoldDB" id="R2Y859"/>
<feature type="compositionally biased region" description="Low complexity" evidence="1">
    <location>
        <begin position="44"/>
        <end position="55"/>
    </location>
</feature>
<dbReference type="OrthoDB" id="2194887at2"/>
<evidence type="ECO:0000313" key="3">
    <source>
        <dbReference type="EMBL" id="EOI58552.1"/>
    </source>
</evidence>
<protein>
    <recommendedName>
        <fullName evidence="7">WxL domain-containing protein</fullName>
    </recommendedName>
</protein>
<feature type="compositionally biased region" description="Low complexity" evidence="1">
    <location>
        <begin position="69"/>
        <end position="78"/>
    </location>
</feature>
<evidence type="ECO:0000313" key="5">
    <source>
        <dbReference type="Proteomes" id="UP000013750"/>
    </source>
</evidence>